<reference evidence="11" key="1">
    <citation type="submission" date="2025-08" db="UniProtKB">
        <authorList>
            <consortium name="RefSeq"/>
        </authorList>
    </citation>
    <scope>IDENTIFICATION</scope>
    <source>
        <tissue evidence="11">Adult</tissue>
    </source>
</reference>
<keyword evidence="9" id="KW-0732">Signal</keyword>
<keyword evidence="4 8" id="KW-1133">Transmembrane helix</keyword>
<evidence type="ECO:0000256" key="2">
    <source>
        <dbReference type="ARBA" id="ARBA00022475"/>
    </source>
</evidence>
<dbReference type="PANTHER" id="PTHR42643">
    <property type="entry name" value="IONOTROPIC RECEPTOR 20A-RELATED"/>
    <property type="match status" value="1"/>
</dbReference>
<keyword evidence="6" id="KW-0675">Receptor</keyword>
<organism evidence="10 11">
    <name type="scientific">Bactrocera dorsalis</name>
    <name type="common">Oriental fruit fly</name>
    <name type="synonym">Dacus dorsalis</name>
    <dbReference type="NCBI Taxonomy" id="27457"/>
    <lineage>
        <taxon>Eukaryota</taxon>
        <taxon>Metazoa</taxon>
        <taxon>Ecdysozoa</taxon>
        <taxon>Arthropoda</taxon>
        <taxon>Hexapoda</taxon>
        <taxon>Insecta</taxon>
        <taxon>Pterygota</taxon>
        <taxon>Neoptera</taxon>
        <taxon>Endopterygota</taxon>
        <taxon>Diptera</taxon>
        <taxon>Brachycera</taxon>
        <taxon>Muscomorpha</taxon>
        <taxon>Tephritoidea</taxon>
        <taxon>Tephritidae</taxon>
        <taxon>Bactrocera</taxon>
        <taxon>Bactrocera</taxon>
    </lineage>
</organism>
<feature type="chain" id="PRO_5045823878" evidence="9">
    <location>
        <begin position="18"/>
        <end position="577"/>
    </location>
</feature>
<keyword evidence="3 8" id="KW-0812">Transmembrane</keyword>
<evidence type="ECO:0000256" key="5">
    <source>
        <dbReference type="ARBA" id="ARBA00023136"/>
    </source>
</evidence>
<dbReference type="GeneID" id="125777016"/>
<dbReference type="PANTHER" id="PTHR42643:SF41">
    <property type="entry name" value="IONOTROPIC RECEPTOR 20A-RELATED"/>
    <property type="match status" value="1"/>
</dbReference>
<proteinExistence type="predicted"/>
<evidence type="ECO:0000256" key="3">
    <source>
        <dbReference type="ARBA" id="ARBA00022692"/>
    </source>
</evidence>
<dbReference type="RefSeq" id="XP_049306743.1">
    <property type="nucleotide sequence ID" value="XM_049450786.1"/>
</dbReference>
<dbReference type="InterPro" id="IPR052192">
    <property type="entry name" value="Insect_Ionotropic_Sensory_Rcpt"/>
</dbReference>
<evidence type="ECO:0000256" key="1">
    <source>
        <dbReference type="ARBA" id="ARBA00004651"/>
    </source>
</evidence>
<gene>
    <name evidence="11" type="primary">LOC125777016</name>
</gene>
<evidence type="ECO:0000313" key="10">
    <source>
        <dbReference type="Proteomes" id="UP001652620"/>
    </source>
</evidence>
<feature type="signal peptide" evidence="9">
    <location>
        <begin position="1"/>
        <end position="17"/>
    </location>
</feature>
<feature type="transmembrane region" description="Helical" evidence="8">
    <location>
        <begin position="544"/>
        <end position="569"/>
    </location>
</feature>
<evidence type="ECO:0000256" key="6">
    <source>
        <dbReference type="ARBA" id="ARBA00023170"/>
    </source>
</evidence>
<keyword evidence="2" id="KW-1003">Cell membrane</keyword>
<evidence type="ECO:0000256" key="9">
    <source>
        <dbReference type="SAM" id="SignalP"/>
    </source>
</evidence>
<evidence type="ECO:0000313" key="11">
    <source>
        <dbReference type="RefSeq" id="XP_049306743.1"/>
    </source>
</evidence>
<dbReference type="SUPFAM" id="SSF53850">
    <property type="entry name" value="Periplasmic binding protein-like II"/>
    <property type="match status" value="1"/>
</dbReference>
<evidence type="ECO:0000256" key="7">
    <source>
        <dbReference type="ARBA" id="ARBA00023180"/>
    </source>
</evidence>
<dbReference type="Proteomes" id="UP001652620">
    <property type="component" value="Chromosome 3"/>
</dbReference>
<sequence>MFRLFFYNALLILHCHAKDADIVDLVNDLSQGLAATTNVVYDFNAATHFAAIMKSLTSPKLIITRNITYEIRHTFDKEILCVIFLADTPTLDQNWHSVVFGTLKRLHHTDVLFHWPREFTSVTGIWLKLFTLFWQHGFHNLLVVDMRAQLLTLEPFPELRVINTTLETYLSQRHNTWRDLKGHRLRISYAHDPPRTLVYRQSETAAWQFDGAAPHIFAAFAQRYNATIVPWIAPNSGDFNVDHVCSERLRKRLVDACSDWAVYSPEVIVSPPLQLYNCHLVVRYAPPLSKLYYFQVPFQAAVWQAIGASICLATFATALLTRLQCGEWHFGRLGLDVWASFLYLGFSMRPMQRHLRPLVFLTLFISGFMLSNLYLGYLSSILGKSVYEPQIRTLEDFRRSNITVMAHEYQDFVFKKYGAPAIVADRLHIVSYEEFLTHRNNFDTRYAYMNPEITQELFAYQQKFLRRPIMQILEKPILVALAGHALKEGWPLEELFNKHSLEMFAVGLYKRLKEEANQKTISLGYVDYARKENAGVRPLGLEYIAMPALLLGCGFGLGFVALLLESLFYKIKKCRKV</sequence>
<comment type="subcellular location">
    <subcellularLocation>
        <location evidence="1">Cell membrane</location>
        <topology evidence="1">Multi-pass membrane protein</topology>
    </subcellularLocation>
</comment>
<evidence type="ECO:0000256" key="8">
    <source>
        <dbReference type="SAM" id="Phobius"/>
    </source>
</evidence>
<accession>A0ABM3JBY8</accession>
<keyword evidence="10" id="KW-1185">Reference proteome</keyword>
<protein>
    <submittedName>
        <fullName evidence="11">Uncharacterized protein LOC125777016 isoform X2</fullName>
    </submittedName>
</protein>
<feature type="transmembrane region" description="Helical" evidence="8">
    <location>
        <begin position="358"/>
        <end position="377"/>
    </location>
</feature>
<name>A0ABM3JBY8_BACDO</name>
<evidence type="ECO:0000256" key="4">
    <source>
        <dbReference type="ARBA" id="ARBA00022989"/>
    </source>
</evidence>
<keyword evidence="7" id="KW-0325">Glycoprotein</keyword>
<keyword evidence="5 8" id="KW-0472">Membrane</keyword>